<evidence type="ECO:0000256" key="1">
    <source>
        <dbReference type="ARBA" id="ARBA00004651"/>
    </source>
</evidence>
<dbReference type="GO" id="GO:0005283">
    <property type="term" value="F:amino acid:sodium symporter activity"/>
    <property type="evidence" value="ECO:0007669"/>
    <property type="project" value="InterPro"/>
</dbReference>
<dbReference type="OrthoDB" id="9804874at2"/>
<dbReference type="GO" id="GO:0005886">
    <property type="term" value="C:plasma membrane"/>
    <property type="evidence" value="ECO:0007669"/>
    <property type="project" value="UniProtKB-SubCell"/>
</dbReference>
<gene>
    <name evidence="12" type="ORF">SAMN04487861_111112</name>
</gene>
<feature type="transmembrane region" description="Helical" evidence="10">
    <location>
        <begin position="481"/>
        <end position="501"/>
    </location>
</feature>
<dbReference type="Pfam" id="PF01235">
    <property type="entry name" value="Na_Ala_symp"/>
    <property type="match status" value="1"/>
</dbReference>
<evidence type="ECO:0000313" key="12">
    <source>
        <dbReference type="EMBL" id="SFI02423.1"/>
    </source>
</evidence>
<dbReference type="InterPro" id="IPR001463">
    <property type="entry name" value="Na/Ala_symport"/>
</dbReference>
<dbReference type="Pfam" id="PF00497">
    <property type="entry name" value="SBP_bac_3"/>
    <property type="match status" value="1"/>
</dbReference>
<dbReference type="InterPro" id="IPR018313">
    <property type="entry name" value="SBP_3_CS"/>
</dbReference>
<sequence length="749" mass="81450">METIMQINGVVNNFVWGPPGLTLLVGTGIYLSILLKLPQIRYFFPALAEVMRFRKKREEDKAIPAFAAMATALAATVGTGNVAGVATALHLGGPGALVWMLISAFFGMCTKFAEVTLAVHFRKKDEHGDWRGGPMYVLEYGLGAWGGIWKPLGKLLAVLFAVFVLMASWGMGAAVQANSVAEVLFMGWDVDHLYSGVMMAVAVGLVIIGGLTSLSRAAVLVVPFMIVFYMVSAGIILAGHAAQIPAVIANAFQMAFQPEPSVLAGGVAGWCVMEAIQRGIARGVFSNEAGMGSAPMAYATASSAHPVQMGFYGIVEVFVDTFVICTITGLVILVTGTMTYAPELTGAQLALRSFELALGTAGKYLLSIGLILFAVTTILGWYWYAETAVTYLLGVRFKSVVKLLLLVMIIFGASGLQLFDASGYEFLNNIWNISDTLNGLMALPNLIGLLLLSLTLRRIVRDYDGQKAEDMPAEKPCIKEWKGKLVLAACAVLLPFVIAAWKGSGQETVHRQDVSLQTVMESGQFVFGVDASFPPMSYTNDDGELVGFDIDLAREICSRMGVACVMQPIAWNDKEAELDSRRIDCIASMSVLPQPLETMCLSEAYVNDNLVFVVRGDSRIMWMRDLKGKVLGVQIGSTTFDALQASELYKEVTVVPLADNMAVLQQVREKKLDAGLVDSLAAFYFIRSSKDRYFILPDSLSEEDLAIGFRINDKELRNKVQKILSEMKADGTLGKLSQKWFESDIMIVR</sequence>
<dbReference type="Proteomes" id="UP000183639">
    <property type="component" value="Unassembled WGS sequence"/>
</dbReference>
<feature type="transmembrane region" description="Helical" evidence="10">
    <location>
        <begin position="65"/>
        <end position="91"/>
    </location>
</feature>
<evidence type="ECO:0000256" key="9">
    <source>
        <dbReference type="ARBA" id="ARBA00023136"/>
    </source>
</evidence>
<protein>
    <submittedName>
        <fullName evidence="12">Alanine or glycine:cation symporter, AGCS family</fullName>
    </submittedName>
</protein>
<evidence type="ECO:0000256" key="5">
    <source>
        <dbReference type="ARBA" id="ARBA00022475"/>
    </source>
</evidence>
<feature type="transmembrane region" description="Helical" evidence="10">
    <location>
        <begin position="317"/>
        <end position="341"/>
    </location>
</feature>
<dbReference type="InterPro" id="IPR001638">
    <property type="entry name" value="Solute-binding_3/MltF_N"/>
</dbReference>
<evidence type="ECO:0000313" key="13">
    <source>
        <dbReference type="Proteomes" id="UP000183639"/>
    </source>
</evidence>
<comment type="subcellular location">
    <subcellularLocation>
        <location evidence="1 10">Cell membrane</location>
        <topology evidence="1 10">Multi-pass membrane protein</topology>
    </subcellularLocation>
</comment>
<organism evidence="12 13">
    <name type="scientific">Selenomonas ruminantium</name>
    <dbReference type="NCBI Taxonomy" id="971"/>
    <lineage>
        <taxon>Bacteria</taxon>
        <taxon>Bacillati</taxon>
        <taxon>Bacillota</taxon>
        <taxon>Negativicutes</taxon>
        <taxon>Selenomonadales</taxon>
        <taxon>Selenomonadaceae</taxon>
        <taxon>Selenomonas</taxon>
    </lineage>
</organism>
<feature type="transmembrane region" description="Helical" evidence="10">
    <location>
        <begin position="439"/>
        <end position="460"/>
    </location>
</feature>
<feature type="transmembrane region" description="Helical" evidence="10">
    <location>
        <begin position="217"/>
        <end position="238"/>
    </location>
</feature>
<dbReference type="SMART" id="SM00062">
    <property type="entry name" value="PBPb"/>
    <property type="match status" value="1"/>
</dbReference>
<comment type="similarity">
    <text evidence="3">Belongs to the bacterial solute-binding protein 3 family.</text>
</comment>
<dbReference type="PRINTS" id="PR00175">
    <property type="entry name" value="NAALASMPORT"/>
</dbReference>
<dbReference type="EMBL" id="FOQK01000011">
    <property type="protein sequence ID" value="SFI02423.1"/>
    <property type="molecule type" value="Genomic_DNA"/>
</dbReference>
<dbReference type="NCBIfam" id="TIGR00835">
    <property type="entry name" value="agcS"/>
    <property type="match status" value="1"/>
</dbReference>
<feature type="transmembrane region" description="Helical" evidence="10">
    <location>
        <begin position="400"/>
        <end position="419"/>
    </location>
</feature>
<feature type="transmembrane region" description="Helical" evidence="10">
    <location>
        <begin position="97"/>
        <end position="121"/>
    </location>
</feature>
<keyword evidence="10" id="KW-0769">Symport</keyword>
<keyword evidence="6 10" id="KW-0812">Transmembrane</keyword>
<dbReference type="AlphaFoldDB" id="A0A1I3EU25"/>
<feature type="transmembrane region" description="Helical" evidence="10">
    <location>
        <begin position="20"/>
        <end position="44"/>
    </location>
</feature>
<evidence type="ECO:0000259" key="11">
    <source>
        <dbReference type="SMART" id="SM00062"/>
    </source>
</evidence>
<evidence type="ECO:0000256" key="4">
    <source>
        <dbReference type="ARBA" id="ARBA00022448"/>
    </source>
</evidence>
<dbReference type="PANTHER" id="PTHR30330:SF3">
    <property type="entry name" value="TRANSCRIPTIONAL REGULATOR, LRP FAMILY"/>
    <property type="match status" value="1"/>
</dbReference>
<evidence type="ECO:0000256" key="2">
    <source>
        <dbReference type="ARBA" id="ARBA00009261"/>
    </source>
</evidence>
<dbReference type="SUPFAM" id="SSF53850">
    <property type="entry name" value="Periplasmic binding protein-like II"/>
    <property type="match status" value="1"/>
</dbReference>
<keyword evidence="8 10" id="KW-1133">Transmembrane helix</keyword>
<dbReference type="PANTHER" id="PTHR30330">
    <property type="entry name" value="AGSS FAMILY TRANSPORTER, SODIUM-ALANINE"/>
    <property type="match status" value="1"/>
</dbReference>
<evidence type="ECO:0000256" key="3">
    <source>
        <dbReference type="ARBA" id="ARBA00010333"/>
    </source>
</evidence>
<keyword evidence="4 10" id="KW-0813">Transport</keyword>
<feature type="transmembrane region" description="Helical" evidence="10">
    <location>
        <begin position="155"/>
        <end position="181"/>
    </location>
</feature>
<dbReference type="RefSeq" id="WP_075443518.1">
    <property type="nucleotide sequence ID" value="NZ_FOQK01000011.1"/>
</dbReference>
<evidence type="ECO:0000256" key="8">
    <source>
        <dbReference type="ARBA" id="ARBA00022989"/>
    </source>
</evidence>
<accession>A0A1I3EU25</accession>
<name>A0A1I3EU25_SELRU</name>
<keyword evidence="9 10" id="KW-0472">Membrane</keyword>
<feature type="transmembrane region" description="Helical" evidence="10">
    <location>
        <begin position="361"/>
        <end position="384"/>
    </location>
</feature>
<dbReference type="PROSITE" id="PS01039">
    <property type="entry name" value="SBP_BACTERIAL_3"/>
    <property type="match status" value="1"/>
</dbReference>
<keyword evidence="7" id="KW-0732">Signal</keyword>
<feature type="transmembrane region" description="Helical" evidence="10">
    <location>
        <begin position="193"/>
        <end position="211"/>
    </location>
</feature>
<evidence type="ECO:0000256" key="10">
    <source>
        <dbReference type="RuleBase" id="RU363064"/>
    </source>
</evidence>
<comment type="similarity">
    <text evidence="2 10">Belongs to the alanine or glycine:cation symporter (AGCS) (TC 2.A.25) family.</text>
</comment>
<proteinExistence type="inferred from homology"/>
<evidence type="ECO:0000256" key="6">
    <source>
        <dbReference type="ARBA" id="ARBA00022692"/>
    </source>
</evidence>
<reference evidence="12 13" key="1">
    <citation type="submission" date="2016-10" db="EMBL/GenBank/DDBJ databases">
        <authorList>
            <person name="de Groot N.N."/>
        </authorList>
    </citation>
    <scope>NUCLEOTIDE SEQUENCE [LARGE SCALE GENOMIC DNA]</scope>
    <source>
        <strain evidence="12 13">Z108</strain>
    </source>
</reference>
<keyword evidence="5 10" id="KW-1003">Cell membrane</keyword>
<dbReference type="Gene3D" id="3.40.190.10">
    <property type="entry name" value="Periplasmic binding protein-like II"/>
    <property type="match status" value="2"/>
</dbReference>
<evidence type="ECO:0000256" key="7">
    <source>
        <dbReference type="ARBA" id="ARBA00022729"/>
    </source>
</evidence>
<feature type="domain" description="Solute-binding protein family 3/N-terminal" evidence="11">
    <location>
        <begin position="524"/>
        <end position="744"/>
    </location>
</feature>